<name>A0A502GEQ5_9PROT</name>
<evidence type="ECO:0000313" key="3">
    <source>
        <dbReference type="Proteomes" id="UP000317078"/>
    </source>
</evidence>
<comment type="caution">
    <text evidence="2">The sequence shown here is derived from an EMBL/GenBank/DDBJ whole genome shotgun (WGS) entry which is preliminary data.</text>
</comment>
<feature type="transmembrane region" description="Helical" evidence="1">
    <location>
        <begin position="161"/>
        <end position="181"/>
    </location>
</feature>
<dbReference type="GO" id="GO:0003834">
    <property type="term" value="F:beta-carotene 15,15'-dioxygenase activity"/>
    <property type="evidence" value="ECO:0007669"/>
    <property type="project" value="UniProtKB-EC"/>
</dbReference>
<feature type="binding site" evidence="1">
    <location>
        <position position="188"/>
    </location>
    <ligand>
        <name>Fe cation</name>
        <dbReference type="ChEBI" id="CHEBI:24875"/>
    </ligand>
</feature>
<feature type="transmembrane region" description="Helical" evidence="1">
    <location>
        <begin position="129"/>
        <end position="149"/>
    </location>
</feature>
<dbReference type="Pfam" id="PF15461">
    <property type="entry name" value="BCD"/>
    <property type="match status" value="1"/>
</dbReference>
<comment type="caution">
    <text evidence="1">Lacks conserved residue(s) required for the propagation of feature annotation.</text>
</comment>
<dbReference type="HAMAP" id="MF_02093">
    <property type="entry name" value="Beta_carotene_diox"/>
    <property type="match status" value="1"/>
</dbReference>
<dbReference type="EMBL" id="RCZP01000004">
    <property type="protein sequence ID" value="TPG59193.1"/>
    <property type="molecule type" value="Genomic_DNA"/>
</dbReference>
<dbReference type="NCBIfam" id="TIGR03753">
    <property type="entry name" value="blh_monoox"/>
    <property type="match status" value="1"/>
</dbReference>
<comment type="subcellular location">
    <subcellularLocation>
        <location evidence="1">Cell membrane</location>
        <topology evidence="1">Multi-pass membrane protein</topology>
    </subcellularLocation>
</comment>
<proteinExistence type="inferred from homology"/>
<keyword evidence="1" id="KW-0812">Transmembrane</keyword>
<keyword evidence="1" id="KW-1003">Cell membrane</keyword>
<feature type="transmembrane region" description="Helical" evidence="1">
    <location>
        <begin position="41"/>
        <end position="60"/>
    </location>
</feature>
<feature type="transmembrane region" description="Helical" evidence="1">
    <location>
        <begin position="208"/>
        <end position="230"/>
    </location>
</feature>
<keyword evidence="1" id="KW-0408">Iron</keyword>
<feature type="binding site" evidence="1">
    <location>
        <position position="184"/>
    </location>
    <ligand>
        <name>Fe cation</name>
        <dbReference type="ChEBI" id="CHEBI:24875"/>
    </ligand>
</feature>
<dbReference type="GO" id="GO:0005506">
    <property type="term" value="F:iron ion binding"/>
    <property type="evidence" value="ECO:0007669"/>
    <property type="project" value="UniProtKB-UniRule"/>
</dbReference>
<dbReference type="GO" id="GO:0016121">
    <property type="term" value="P:carotene catabolic process"/>
    <property type="evidence" value="ECO:0007669"/>
    <property type="project" value="UniProtKB-UniRule"/>
</dbReference>
<dbReference type="EC" id="1.13.11.63" evidence="1"/>
<keyword evidence="1" id="KW-0479">Metal-binding</keyword>
<reference evidence="2 3" key="1">
    <citation type="journal article" date="2019" name="Environ. Microbiol.">
        <title>Species interactions and distinct microbial communities in high Arctic permafrost affected cryosols are associated with the CH4 and CO2 gas fluxes.</title>
        <authorList>
            <person name="Altshuler I."/>
            <person name="Hamel J."/>
            <person name="Turney S."/>
            <person name="Magnuson E."/>
            <person name="Levesque R."/>
            <person name="Greer C."/>
            <person name="Whyte L.G."/>
        </authorList>
    </citation>
    <scope>NUCLEOTIDE SEQUENCE [LARGE SCALE GENOMIC DNA]</scope>
    <source>
        <strain evidence="2 3">S9.3B</strain>
    </source>
</reference>
<dbReference type="GO" id="GO:0010436">
    <property type="term" value="F:carotenoid dioxygenase activity"/>
    <property type="evidence" value="ECO:0007669"/>
    <property type="project" value="UniProtKB-UniRule"/>
</dbReference>
<keyword evidence="1" id="KW-0560">Oxidoreductase</keyword>
<dbReference type="AlphaFoldDB" id="A0A502GEQ5"/>
<gene>
    <name evidence="2" type="ORF">EAH89_06535</name>
</gene>
<evidence type="ECO:0000313" key="2">
    <source>
        <dbReference type="EMBL" id="TPG59193.1"/>
    </source>
</evidence>
<sequence length="277" mass="29010">MPRPLAWTATLAVVLLLGIPHGALDGEVARPLLRPRFGRAWFLAFAVPYLSLSAAVLLAWRAAPEAVLAGFLAASVLHFGEEDAGPGRPLELLVRGGLSIALPVLLHPAATARVFEAAMLAPMPAIPPWLQAAALAWAVLAPFAVARMIAAGRWPVAVEGLLLGLAFAALPPLAGFALYFVGLHAPRHTASLAADPRRAPRVRSTGEALWRSLPVTALTLLIGAALWPFFPGAPPERLLALTLQGLAALTLPHLLLDGIAARVAPPVGGASRHRPPR</sequence>
<dbReference type="OrthoDB" id="8779153at2"/>
<keyword evidence="1" id="KW-0472">Membrane</keyword>
<feature type="binding site" evidence="1">
    <location>
        <position position="78"/>
    </location>
    <ligand>
        <name>Fe cation</name>
        <dbReference type="ChEBI" id="CHEBI:24875"/>
    </ligand>
</feature>
<keyword evidence="1" id="KW-1133">Transmembrane helix</keyword>
<comment type="function">
    <text evidence="1">Catalyzes the cleavage of beta-carotene at its central double bond (15,15') to yield two molecules of all-trans-retinal.</text>
</comment>
<feature type="binding site" evidence="1">
    <location>
        <position position="21"/>
    </location>
    <ligand>
        <name>Fe cation</name>
        <dbReference type="ChEBI" id="CHEBI:24875"/>
    </ligand>
</feature>
<dbReference type="GO" id="GO:0005886">
    <property type="term" value="C:plasma membrane"/>
    <property type="evidence" value="ECO:0007669"/>
    <property type="project" value="UniProtKB-SubCell"/>
</dbReference>
<organism evidence="2 3">
    <name type="scientific">Muricoccus nepalensis</name>
    <dbReference type="NCBI Taxonomy" id="1854500"/>
    <lineage>
        <taxon>Bacteria</taxon>
        <taxon>Pseudomonadati</taxon>
        <taxon>Pseudomonadota</taxon>
        <taxon>Alphaproteobacteria</taxon>
        <taxon>Acetobacterales</taxon>
        <taxon>Roseomonadaceae</taxon>
        <taxon>Muricoccus</taxon>
    </lineage>
</organism>
<accession>A0A502GEQ5</accession>
<comment type="cofactor">
    <cofactor evidence="1">
        <name>Fe(2+)</name>
        <dbReference type="ChEBI" id="CHEBI:29033"/>
    </cofactor>
</comment>
<evidence type="ECO:0000256" key="1">
    <source>
        <dbReference type="HAMAP-Rule" id="MF_02093"/>
    </source>
</evidence>
<comment type="catalytic activity">
    <reaction evidence="1">
        <text>all-trans-beta-carotene + O2 = 2 all-trans-retinal</text>
        <dbReference type="Rhea" id="RHEA:32887"/>
        <dbReference type="ChEBI" id="CHEBI:15379"/>
        <dbReference type="ChEBI" id="CHEBI:17579"/>
        <dbReference type="ChEBI" id="CHEBI:17898"/>
        <dbReference type="EC" id="1.13.11.63"/>
    </reaction>
</comment>
<keyword evidence="1" id="KW-0223">Dioxygenase</keyword>
<protein>
    <recommendedName>
        <fullName evidence="1">Probable beta-carotene 15,15'-dioxygenase</fullName>
        <ecNumber evidence="1">1.13.11.63</ecNumber>
    </recommendedName>
</protein>
<comment type="similarity">
    <text evidence="1">Belongs to the Brp/Blh beta-carotene diooxygenase family.</text>
</comment>
<keyword evidence="3" id="KW-1185">Reference proteome</keyword>
<dbReference type="Proteomes" id="UP000317078">
    <property type="component" value="Unassembled WGS sequence"/>
</dbReference>
<dbReference type="InterPro" id="IPR022270">
    <property type="entry name" value="Blh_diox"/>
</dbReference>